<dbReference type="InterPro" id="IPR011008">
    <property type="entry name" value="Dimeric_a/b-barrel"/>
</dbReference>
<evidence type="ECO:0000313" key="3">
    <source>
        <dbReference type="Proteomes" id="UP000199307"/>
    </source>
</evidence>
<dbReference type="Pfam" id="PF03992">
    <property type="entry name" value="ABM"/>
    <property type="match status" value="1"/>
</dbReference>
<dbReference type="RefSeq" id="WP_091130026.1">
    <property type="nucleotide sequence ID" value="NZ_FMVC01000002.1"/>
</dbReference>
<proteinExistence type="predicted"/>
<protein>
    <submittedName>
        <fullName evidence="2">Quinol monooxygenase YgiN</fullName>
    </submittedName>
</protein>
<name>A0ABY0LG96_9FLAO</name>
<organism evidence="2 3">
    <name type="scientific">Flavobacterium anhuiense</name>
    <dbReference type="NCBI Taxonomy" id="459526"/>
    <lineage>
        <taxon>Bacteria</taxon>
        <taxon>Pseudomonadati</taxon>
        <taxon>Bacteroidota</taxon>
        <taxon>Flavobacteriia</taxon>
        <taxon>Flavobacteriales</taxon>
        <taxon>Flavobacteriaceae</taxon>
        <taxon>Flavobacterium</taxon>
    </lineage>
</organism>
<keyword evidence="2" id="KW-0560">Oxidoreductase</keyword>
<dbReference type="GO" id="GO:0004497">
    <property type="term" value="F:monooxygenase activity"/>
    <property type="evidence" value="ECO:0007669"/>
    <property type="project" value="UniProtKB-KW"/>
</dbReference>
<evidence type="ECO:0000313" key="2">
    <source>
        <dbReference type="EMBL" id="SCY14294.1"/>
    </source>
</evidence>
<dbReference type="Gene3D" id="3.30.70.100">
    <property type="match status" value="1"/>
</dbReference>
<keyword evidence="3" id="KW-1185">Reference proteome</keyword>
<dbReference type="Proteomes" id="UP000199307">
    <property type="component" value="Unassembled WGS sequence"/>
</dbReference>
<evidence type="ECO:0000259" key="1">
    <source>
        <dbReference type="PROSITE" id="PS51725"/>
    </source>
</evidence>
<comment type="caution">
    <text evidence="2">The sequence shown here is derived from an EMBL/GenBank/DDBJ whole genome shotgun (WGS) entry which is preliminary data.</text>
</comment>
<gene>
    <name evidence="2" type="ORF">SAMN02927916_1253</name>
</gene>
<dbReference type="InterPro" id="IPR007138">
    <property type="entry name" value="ABM_dom"/>
</dbReference>
<dbReference type="PROSITE" id="PS51725">
    <property type="entry name" value="ABM"/>
    <property type="match status" value="1"/>
</dbReference>
<accession>A0ABY0LG96</accession>
<feature type="domain" description="ABM" evidence="1">
    <location>
        <begin position="7"/>
        <end position="96"/>
    </location>
</feature>
<dbReference type="SUPFAM" id="SSF54909">
    <property type="entry name" value="Dimeric alpha+beta barrel"/>
    <property type="match status" value="1"/>
</dbReference>
<keyword evidence="2" id="KW-0503">Monooxygenase</keyword>
<reference evidence="2 3" key="1">
    <citation type="submission" date="2016-10" db="EMBL/GenBank/DDBJ databases">
        <authorList>
            <person name="Varghese N."/>
            <person name="Submissions S."/>
        </authorList>
    </citation>
    <scope>NUCLEOTIDE SEQUENCE [LARGE SCALE GENOMIC DNA]</scope>
    <source>
        <strain evidence="2 3">CGMCC 1.6859</strain>
    </source>
</reference>
<sequence>MEKTSEITIVATAIALNNEELNLRREQETLVAETLKEKGCIRDELHQSKDDPRVLVFVETWASEQDWRAHMQGEAIKKFQASGAARWIADFTLHRMTKIAG</sequence>
<dbReference type="EMBL" id="FMVC01000002">
    <property type="protein sequence ID" value="SCY14294.1"/>
    <property type="molecule type" value="Genomic_DNA"/>
</dbReference>